<organism evidence="5 6">
    <name type="scientific">Couchioplanes caeruleus</name>
    <dbReference type="NCBI Taxonomy" id="56438"/>
    <lineage>
        <taxon>Bacteria</taxon>
        <taxon>Bacillati</taxon>
        <taxon>Actinomycetota</taxon>
        <taxon>Actinomycetes</taxon>
        <taxon>Micromonosporales</taxon>
        <taxon>Micromonosporaceae</taxon>
        <taxon>Couchioplanes</taxon>
    </lineage>
</organism>
<dbReference type="EMBL" id="RJKL01000001">
    <property type="protein sequence ID" value="ROP29508.1"/>
    <property type="molecule type" value="Genomic_DNA"/>
</dbReference>
<proteinExistence type="predicted"/>
<evidence type="ECO:0000313" key="6">
    <source>
        <dbReference type="Proteomes" id="UP000271683"/>
    </source>
</evidence>
<feature type="domain" description="ANTAR" evidence="3">
    <location>
        <begin position="168"/>
        <end position="223"/>
    </location>
</feature>
<sequence length="244" mass="25212">MVVASAGHRQRVAQLVAAHGPDVGRLCDACVSGLPGVDGAGLTVMASVPVQQVRYASDSISTRIEELQVTLGEGPCQDAHAGGEPVLAADLGAVVWRQRWPVFTPGALGAGAAALFALPLRVGVVRLGVLDLYRLRPGVLAGEQLAEALAFADAALELLLAEQMPGAAVAGSEQLFTHRAVVHQATGMISGQLGIPMAQAFLRLRARAYAGEQGLEELAGEVVARRLRFDEPDGSAAGAPDSSR</sequence>
<keyword evidence="1" id="KW-0805">Transcription regulation</keyword>
<dbReference type="InterPro" id="IPR005561">
    <property type="entry name" value="ANTAR"/>
</dbReference>
<dbReference type="Pfam" id="PF03861">
    <property type="entry name" value="ANTAR"/>
    <property type="match status" value="1"/>
</dbReference>
<evidence type="ECO:0000256" key="1">
    <source>
        <dbReference type="ARBA" id="ARBA00023015"/>
    </source>
</evidence>
<reference evidence="5 6" key="1">
    <citation type="submission" date="2018-11" db="EMBL/GenBank/DDBJ databases">
        <title>Sequencing the genomes of 1000 actinobacteria strains.</title>
        <authorList>
            <person name="Klenk H.-P."/>
        </authorList>
    </citation>
    <scope>NUCLEOTIDE SEQUENCE [LARGE SCALE GENOMIC DNA]</scope>
    <source>
        <strain evidence="5 6">DSM 43634</strain>
    </source>
</reference>
<comment type="caution">
    <text evidence="5">The sequence shown here is derived from an EMBL/GenBank/DDBJ whole genome shotgun (WGS) entry which is preliminary data.</text>
</comment>
<dbReference type="Proteomes" id="UP000271683">
    <property type="component" value="Unassembled WGS sequence"/>
</dbReference>
<dbReference type="Gene3D" id="1.10.10.10">
    <property type="entry name" value="Winged helix-like DNA-binding domain superfamily/Winged helix DNA-binding domain"/>
    <property type="match status" value="1"/>
</dbReference>
<evidence type="ECO:0000313" key="4">
    <source>
        <dbReference type="EMBL" id="ROP29508.1"/>
    </source>
</evidence>
<dbReference type="EMBL" id="RJKL01000001">
    <property type="protein sequence ID" value="ROP29925.1"/>
    <property type="molecule type" value="Genomic_DNA"/>
</dbReference>
<dbReference type="InterPro" id="IPR029016">
    <property type="entry name" value="GAF-like_dom_sf"/>
</dbReference>
<dbReference type="GO" id="GO:0003723">
    <property type="term" value="F:RNA binding"/>
    <property type="evidence" value="ECO:0007669"/>
    <property type="project" value="InterPro"/>
</dbReference>
<dbReference type="AlphaFoldDB" id="A0A3N1GI87"/>
<protein>
    <recommendedName>
        <fullName evidence="3">ANTAR domain-containing protein</fullName>
    </recommendedName>
</protein>
<dbReference type="SUPFAM" id="SSF55781">
    <property type="entry name" value="GAF domain-like"/>
    <property type="match status" value="1"/>
</dbReference>
<dbReference type="SMART" id="SM01012">
    <property type="entry name" value="ANTAR"/>
    <property type="match status" value="1"/>
</dbReference>
<evidence type="ECO:0000256" key="2">
    <source>
        <dbReference type="ARBA" id="ARBA00023163"/>
    </source>
</evidence>
<evidence type="ECO:0000313" key="5">
    <source>
        <dbReference type="EMBL" id="ROP29925.1"/>
    </source>
</evidence>
<name>A0A3N1GI87_9ACTN</name>
<dbReference type="InterPro" id="IPR036388">
    <property type="entry name" value="WH-like_DNA-bd_sf"/>
</dbReference>
<keyword evidence="2" id="KW-0804">Transcription</keyword>
<gene>
    <name evidence="4" type="ORF">EDD30_2303</name>
    <name evidence="5" type="ORF">EDD30_2752</name>
</gene>
<dbReference type="Gene3D" id="3.30.450.40">
    <property type="match status" value="1"/>
</dbReference>
<evidence type="ECO:0000259" key="3">
    <source>
        <dbReference type="SMART" id="SM01012"/>
    </source>
</evidence>
<accession>A0A3N1GI87</accession>